<dbReference type="GO" id="GO:0015190">
    <property type="term" value="F:L-leucine transmembrane transporter activity"/>
    <property type="evidence" value="ECO:0007669"/>
    <property type="project" value="TreeGrafter"/>
</dbReference>
<dbReference type="GO" id="GO:0015823">
    <property type="term" value="P:phenylalanine transport"/>
    <property type="evidence" value="ECO:0007669"/>
    <property type="project" value="TreeGrafter"/>
</dbReference>
<dbReference type="Pfam" id="PF16028">
    <property type="entry name" value="SLC3A2_N"/>
    <property type="match status" value="1"/>
</dbReference>
<dbReference type="InterPro" id="IPR031984">
    <property type="entry name" value="SLC3A2_N"/>
</dbReference>
<dbReference type="Proteomes" id="UP000287033">
    <property type="component" value="Unassembled WGS sequence"/>
</dbReference>
<feature type="transmembrane region" description="Helical" evidence="2">
    <location>
        <begin position="109"/>
        <end position="129"/>
    </location>
</feature>
<dbReference type="AlphaFoldDB" id="A0A401SRN7"/>
<keyword evidence="2" id="KW-0812">Transmembrane</keyword>
<feature type="region of interest" description="Disordered" evidence="1">
    <location>
        <begin position="1"/>
        <end position="26"/>
    </location>
</feature>
<dbReference type="InterPro" id="IPR042280">
    <property type="entry name" value="SLC3A2"/>
</dbReference>
<feature type="compositionally biased region" description="Basic and acidic residues" evidence="1">
    <location>
        <begin position="14"/>
        <end position="26"/>
    </location>
</feature>
<dbReference type="GO" id="GO:1904273">
    <property type="term" value="P:L-alanine import across plasma membrane"/>
    <property type="evidence" value="ECO:0007669"/>
    <property type="project" value="TreeGrafter"/>
</dbReference>
<keyword evidence="5" id="KW-1185">Reference proteome</keyword>
<evidence type="ECO:0000259" key="3">
    <source>
        <dbReference type="Pfam" id="PF16028"/>
    </source>
</evidence>
<keyword evidence="2" id="KW-0472">Membrane</keyword>
<sequence>MEEENFTDMNTAPEDSKEKSVEDRDANNIVLNIIPESEARLATITTETPKPRPSTSPKPVMRSRWHFFNKFRWPDKEARVQTSSLFTPLSKLELQMAGGQKWTWIRRSVLAAFWLTWISLLASALVIIVRTPECKLLPSLRWWQRKPMYRIAMQSYYDTNGDGFGDLLGINIVIR</sequence>
<accession>A0A401SRN7</accession>
<dbReference type="GO" id="GO:0016324">
    <property type="term" value="C:apical plasma membrane"/>
    <property type="evidence" value="ECO:0007669"/>
    <property type="project" value="TreeGrafter"/>
</dbReference>
<dbReference type="PANTHER" id="PTHR46673">
    <property type="entry name" value="4F2 CELL-SURFACE ANTIGEN HEAVY CHAIN"/>
    <property type="match status" value="1"/>
</dbReference>
<name>A0A401SRN7_CHIPU</name>
<comment type="caution">
    <text evidence="4">The sequence shown here is derived from an EMBL/GenBank/DDBJ whole genome shotgun (WGS) entry which is preliminary data.</text>
</comment>
<protein>
    <recommendedName>
        <fullName evidence="3">Solute carrier family 3 member 2 N-terminal domain-containing protein</fullName>
    </recommendedName>
</protein>
<keyword evidence="2" id="KW-1133">Transmembrane helix</keyword>
<dbReference type="STRING" id="137246.A0A401SRN7"/>
<proteinExistence type="predicted"/>
<evidence type="ECO:0000256" key="2">
    <source>
        <dbReference type="SAM" id="Phobius"/>
    </source>
</evidence>
<dbReference type="Gene3D" id="3.20.20.80">
    <property type="entry name" value="Glycosidases"/>
    <property type="match status" value="1"/>
</dbReference>
<feature type="domain" description="Solute carrier family 3 member 2 N-terminal" evidence="3">
    <location>
        <begin position="82"/>
        <end position="149"/>
    </location>
</feature>
<organism evidence="4 5">
    <name type="scientific">Chiloscyllium punctatum</name>
    <name type="common">Brownbanded bambooshark</name>
    <name type="synonym">Hemiscyllium punctatum</name>
    <dbReference type="NCBI Taxonomy" id="137246"/>
    <lineage>
        <taxon>Eukaryota</taxon>
        <taxon>Metazoa</taxon>
        <taxon>Chordata</taxon>
        <taxon>Craniata</taxon>
        <taxon>Vertebrata</taxon>
        <taxon>Chondrichthyes</taxon>
        <taxon>Elasmobranchii</taxon>
        <taxon>Galeomorphii</taxon>
        <taxon>Galeoidea</taxon>
        <taxon>Orectolobiformes</taxon>
        <taxon>Hemiscylliidae</taxon>
        <taxon>Chiloscyllium</taxon>
    </lineage>
</organism>
<dbReference type="GO" id="GO:1903801">
    <property type="term" value="P:L-leucine import across plasma membrane"/>
    <property type="evidence" value="ECO:0007669"/>
    <property type="project" value="TreeGrafter"/>
</dbReference>
<dbReference type="PANTHER" id="PTHR46673:SF2">
    <property type="entry name" value="4F2 CELL-SURFACE ANTIGEN HEAVY CHAIN-LIKE"/>
    <property type="match status" value="1"/>
</dbReference>
<evidence type="ECO:0000313" key="4">
    <source>
        <dbReference type="EMBL" id="GCC33013.1"/>
    </source>
</evidence>
<evidence type="ECO:0000313" key="5">
    <source>
        <dbReference type="Proteomes" id="UP000287033"/>
    </source>
</evidence>
<gene>
    <name evidence="4" type="ORF">chiPu_0011479</name>
</gene>
<evidence type="ECO:0000256" key="1">
    <source>
        <dbReference type="SAM" id="MobiDB-lite"/>
    </source>
</evidence>
<dbReference type="GO" id="GO:0015173">
    <property type="term" value="F:aromatic amino acid transmembrane transporter activity"/>
    <property type="evidence" value="ECO:0007669"/>
    <property type="project" value="TreeGrafter"/>
</dbReference>
<reference evidence="4 5" key="1">
    <citation type="journal article" date="2018" name="Nat. Ecol. Evol.">
        <title>Shark genomes provide insights into elasmobranch evolution and the origin of vertebrates.</title>
        <authorList>
            <person name="Hara Y"/>
            <person name="Yamaguchi K"/>
            <person name="Onimaru K"/>
            <person name="Kadota M"/>
            <person name="Koyanagi M"/>
            <person name="Keeley SD"/>
            <person name="Tatsumi K"/>
            <person name="Tanaka K"/>
            <person name="Motone F"/>
            <person name="Kageyama Y"/>
            <person name="Nozu R"/>
            <person name="Adachi N"/>
            <person name="Nishimura O"/>
            <person name="Nakagawa R"/>
            <person name="Tanegashima C"/>
            <person name="Kiyatake I"/>
            <person name="Matsumoto R"/>
            <person name="Murakumo K"/>
            <person name="Nishida K"/>
            <person name="Terakita A"/>
            <person name="Kuratani S"/>
            <person name="Sato K"/>
            <person name="Hyodo S Kuraku.S."/>
        </authorList>
    </citation>
    <scope>NUCLEOTIDE SEQUENCE [LARGE SCALE GENOMIC DNA]</scope>
</reference>
<dbReference type="GO" id="GO:0016323">
    <property type="term" value="C:basolateral plasma membrane"/>
    <property type="evidence" value="ECO:0007669"/>
    <property type="project" value="TreeGrafter"/>
</dbReference>
<dbReference type="GO" id="GO:0015180">
    <property type="term" value="F:L-alanine transmembrane transporter activity"/>
    <property type="evidence" value="ECO:0007669"/>
    <property type="project" value="TreeGrafter"/>
</dbReference>
<dbReference type="OrthoDB" id="204980at2759"/>
<dbReference type="EMBL" id="BEZZ01000479">
    <property type="protein sequence ID" value="GCC33013.1"/>
    <property type="molecule type" value="Genomic_DNA"/>
</dbReference>